<keyword evidence="5" id="KW-0997">Cell inner membrane</keyword>
<dbReference type="GO" id="GO:0005886">
    <property type="term" value="C:plasma membrane"/>
    <property type="evidence" value="ECO:0007669"/>
    <property type="project" value="UniProtKB-SubCell"/>
</dbReference>
<dbReference type="SUPFAM" id="SSF103054">
    <property type="entry name" value="General secretion pathway protein M, EpsM"/>
    <property type="match status" value="1"/>
</dbReference>
<evidence type="ECO:0000313" key="12">
    <source>
        <dbReference type="Proteomes" id="UP000297391"/>
    </source>
</evidence>
<proteinExistence type="inferred from homology"/>
<dbReference type="EMBL" id="QUZU01000010">
    <property type="protein sequence ID" value="TFY89898.1"/>
    <property type="molecule type" value="Genomic_DNA"/>
</dbReference>
<keyword evidence="4" id="KW-1003">Cell membrane</keyword>
<comment type="similarity">
    <text evidence="2">Belongs to the GSP M family.</text>
</comment>
<evidence type="ECO:0000256" key="6">
    <source>
        <dbReference type="ARBA" id="ARBA00022692"/>
    </source>
</evidence>
<dbReference type="GO" id="GO:0015627">
    <property type="term" value="C:type II protein secretion system complex"/>
    <property type="evidence" value="ECO:0007669"/>
    <property type="project" value="InterPro"/>
</dbReference>
<dbReference type="InterPro" id="IPR023229">
    <property type="entry name" value="T2SS_M_periplasmic_sf"/>
</dbReference>
<comment type="caution">
    <text evidence="11">The sequence shown here is derived from an EMBL/GenBank/DDBJ whole genome shotgun (WGS) entry which is preliminary data.</text>
</comment>
<keyword evidence="12" id="KW-1185">Reference proteome</keyword>
<evidence type="ECO:0000256" key="5">
    <source>
        <dbReference type="ARBA" id="ARBA00022519"/>
    </source>
</evidence>
<dbReference type="Proteomes" id="UP000297391">
    <property type="component" value="Unassembled WGS sequence"/>
</dbReference>
<dbReference type="InterPro" id="IPR007690">
    <property type="entry name" value="T2SS_GspM"/>
</dbReference>
<evidence type="ECO:0000256" key="2">
    <source>
        <dbReference type="ARBA" id="ARBA00010637"/>
    </source>
</evidence>
<protein>
    <submittedName>
        <fullName evidence="11">Type II secretion system protein M</fullName>
    </submittedName>
</protein>
<keyword evidence="6 10" id="KW-0812">Transmembrane</keyword>
<evidence type="ECO:0000256" key="7">
    <source>
        <dbReference type="ARBA" id="ARBA00022927"/>
    </source>
</evidence>
<keyword evidence="9 10" id="KW-0472">Membrane</keyword>
<evidence type="ECO:0000256" key="10">
    <source>
        <dbReference type="SAM" id="Phobius"/>
    </source>
</evidence>
<sequence>MQGLHAWKALAPRERFLLGALAWFLIALLLYLMAWQPSQQRLVSAEQRYQRQLALAQQLKQAQPGSALQAQGAPQASKISQSAEAAGLSLQQIEVESDQLRLTLSGDAQALLTWLAQLEREAGAFQMLTLEKRDNLLEARLVL</sequence>
<dbReference type="OrthoDB" id="7029255at2"/>
<accession>A0A4Z0AVF2</accession>
<evidence type="ECO:0000256" key="1">
    <source>
        <dbReference type="ARBA" id="ARBA00004377"/>
    </source>
</evidence>
<evidence type="ECO:0000313" key="11">
    <source>
        <dbReference type="EMBL" id="TFY89898.1"/>
    </source>
</evidence>
<feature type="transmembrane region" description="Helical" evidence="10">
    <location>
        <begin position="16"/>
        <end position="34"/>
    </location>
</feature>
<gene>
    <name evidence="11" type="ORF">DYL59_11020</name>
</gene>
<evidence type="ECO:0000256" key="9">
    <source>
        <dbReference type="ARBA" id="ARBA00023136"/>
    </source>
</evidence>
<comment type="subcellular location">
    <subcellularLocation>
        <location evidence="1">Cell inner membrane</location>
        <topology evidence="1">Single-pass membrane protein</topology>
    </subcellularLocation>
</comment>
<dbReference type="AlphaFoldDB" id="A0A4Z0AVF2"/>
<keyword evidence="3" id="KW-0813">Transport</keyword>
<keyword evidence="8 10" id="KW-1133">Transmembrane helix</keyword>
<keyword evidence="7" id="KW-0653">Protein transport</keyword>
<evidence type="ECO:0000256" key="4">
    <source>
        <dbReference type="ARBA" id="ARBA00022475"/>
    </source>
</evidence>
<evidence type="ECO:0000256" key="3">
    <source>
        <dbReference type="ARBA" id="ARBA00022448"/>
    </source>
</evidence>
<name>A0A4Z0AVF2_9PSED</name>
<dbReference type="Gene3D" id="3.30.1360.100">
    <property type="entry name" value="General secretion pathway protein M, EpsM"/>
    <property type="match status" value="1"/>
</dbReference>
<evidence type="ECO:0000256" key="8">
    <source>
        <dbReference type="ARBA" id="ARBA00022989"/>
    </source>
</evidence>
<organism evidence="11 12">
    <name type="scientific">Pseudomonas kairouanensis</name>
    <dbReference type="NCBI Taxonomy" id="2293832"/>
    <lineage>
        <taxon>Bacteria</taxon>
        <taxon>Pseudomonadati</taxon>
        <taxon>Pseudomonadota</taxon>
        <taxon>Gammaproteobacteria</taxon>
        <taxon>Pseudomonadales</taxon>
        <taxon>Pseudomonadaceae</taxon>
        <taxon>Pseudomonas</taxon>
    </lineage>
</organism>
<dbReference type="Pfam" id="PF04612">
    <property type="entry name" value="T2SSM"/>
    <property type="match status" value="1"/>
</dbReference>
<dbReference type="GO" id="GO:0015628">
    <property type="term" value="P:protein secretion by the type II secretion system"/>
    <property type="evidence" value="ECO:0007669"/>
    <property type="project" value="InterPro"/>
</dbReference>
<reference evidence="11 12" key="1">
    <citation type="journal article" date="2019" name="Syst. Appl. Microbiol.">
        <title>New species of pathogenic Pseudomonas isolated from citrus in Tunisia: Proposal of Pseudomonas kairouanensis sp. nov. and Pseudomonas nabeulensis sp. nov.</title>
        <authorList>
            <person name="Oueslati M."/>
            <person name="Mulet M."/>
            <person name="Gomila M."/>
            <person name="Berge O."/>
            <person name="Hajlaoui M.R."/>
            <person name="Lalucat J."/>
            <person name="Sadfi-Zouaoui N."/>
            <person name="Garcia-Valdes E."/>
        </authorList>
    </citation>
    <scope>NUCLEOTIDE SEQUENCE [LARGE SCALE GENOMIC DNA]</scope>
    <source>
        <strain evidence="11 12">KC12</strain>
    </source>
</reference>